<evidence type="ECO:0000256" key="12">
    <source>
        <dbReference type="PROSITE-ProRule" id="PRU00175"/>
    </source>
</evidence>
<dbReference type="InterPro" id="IPR045194">
    <property type="entry name" value="MGRN1/RNF157-like"/>
</dbReference>
<dbReference type="EMBL" id="JACMSC010000004">
    <property type="protein sequence ID" value="KAG6525742.1"/>
    <property type="molecule type" value="Genomic_DNA"/>
</dbReference>
<dbReference type="AlphaFoldDB" id="A0A8J5I1Q7"/>
<dbReference type="EC" id="2.3.2.27" evidence="3"/>
<accession>A0A8J5I1Q7</accession>
<dbReference type="FunFam" id="3.30.40.10:FF:000115">
    <property type="entry name" value="probable E3 ubiquitin-protein ligase LOG2"/>
    <property type="match status" value="1"/>
</dbReference>
<evidence type="ECO:0000256" key="1">
    <source>
        <dbReference type="ARBA" id="ARBA00000900"/>
    </source>
</evidence>
<protein>
    <recommendedName>
        <fullName evidence="3">RING-type E3 ubiquitin transferase</fullName>
        <ecNumber evidence="3">2.3.2.27</ecNumber>
    </recommendedName>
</protein>
<keyword evidence="10" id="KW-0449">Lipoprotein</keyword>
<evidence type="ECO:0000256" key="2">
    <source>
        <dbReference type="ARBA" id="ARBA00004906"/>
    </source>
</evidence>
<evidence type="ECO:0000256" key="8">
    <source>
        <dbReference type="ARBA" id="ARBA00022786"/>
    </source>
</evidence>
<sequence>MGNAASNGTRNGGGRSNSGHHQSNPFGPLPSPPQPTEASSNLHAFAATTPYPPQYPNLNPPQYYPSGYHPPPPLATPVPSYQYHRVIGGPHGEYSVRQSGWMGRGRYPPDGPLAVPSSNFEHQNTVAIRNFVDIKKETLGVEPDEENPGRFLVSFFFDATVAGSITIIFFAKEGAECSLTATKEDLLQPVTVSFKESSGQKFRQSSGTGINFSMFDEAELMKEGEEGIYPLAIKAEACPSNYQGLVGEDQKLETPQSQITQALFKRKGHGDYHILVVKQILLVNQTKYELQDIYGIGNSVDNAVDGNEPGKECVICLSEPRQITVLPCRHMCMCHECAKIVQFHTNRCPICRQPVGRLLEIQIDNGAEQQHQSQDIS</sequence>
<keyword evidence="16" id="KW-1185">Reference proteome</keyword>
<dbReference type="CDD" id="cd16789">
    <property type="entry name" value="mRING-HC-C3HC5_MGRN1-like"/>
    <property type="match status" value="1"/>
</dbReference>
<keyword evidence="5" id="KW-0519">Myristate</keyword>
<evidence type="ECO:0000256" key="4">
    <source>
        <dbReference type="ARBA" id="ARBA00022679"/>
    </source>
</evidence>
<dbReference type="InterPro" id="IPR001841">
    <property type="entry name" value="Znf_RING"/>
</dbReference>
<dbReference type="InterPro" id="IPR045195">
    <property type="entry name" value="LOG2-like_mRING_C3HC5"/>
</dbReference>
<keyword evidence="9" id="KW-0862">Zinc</keyword>
<dbReference type="Proteomes" id="UP000734854">
    <property type="component" value="Unassembled WGS sequence"/>
</dbReference>
<evidence type="ECO:0000256" key="5">
    <source>
        <dbReference type="ARBA" id="ARBA00022707"/>
    </source>
</evidence>
<dbReference type="PROSITE" id="PS50089">
    <property type="entry name" value="ZF_RING_2"/>
    <property type="match status" value="1"/>
</dbReference>
<keyword evidence="6" id="KW-0479">Metal-binding</keyword>
<comment type="pathway">
    <text evidence="2">Protein modification; protein ubiquitination.</text>
</comment>
<evidence type="ECO:0000256" key="10">
    <source>
        <dbReference type="ARBA" id="ARBA00023288"/>
    </source>
</evidence>
<feature type="compositionally biased region" description="Pro residues" evidence="13">
    <location>
        <begin position="50"/>
        <end position="71"/>
    </location>
</feature>
<reference evidence="15 16" key="1">
    <citation type="submission" date="2020-08" db="EMBL/GenBank/DDBJ databases">
        <title>Plant Genome Project.</title>
        <authorList>
            <person name="Zhang R.-G."/>
        </authorList>
    </citation>
    <scope>NUCLEOTIDE SEQUENCE [LARGE SCALE GENOMIC DNA]</scope>
    <source>
        <tissue evidence="15">Rhizome</tissue>
    </source>
</reference>
<dbReference type="Pfam" id="PF13920">
    <property type="entry name" value="zf-C3HC4_3"/>
    <property type="match status" value="1"/>
</dbReference>
<feature type="region of interest" description="Disordered" evidence="13">
    <location>
        <begin position="1"/>
        <end position="71"/>
    </location>
</feature>
<gene>
    <name evidence="15" type="ORF">ZIOFF_015709</name>
</gene>
<dbReference type="PANTHER" id="PTHR22996">
    <property type="entry name" value="MAHOGUNIN"/>
    <property type="match status" value="1"/>
</dbReference>
<dbReference type="GO" id="GO:0061630">
    <property type="term" value="F:ubiquitin protein ligase activity"/>
    <property type="evidence" value="ECO:0007669"/>
    <property type="project" value="UniProtKB-EC"/>
</dbReference>
<dbReference type="OrthoDB" id="1711136at2759"/>
<keyword evidence="7 12" id="KW-0863">Zinc-finger</keyword>
<evidence type="ECO:0000256" key="13">
    <source>
        <dbReference type="SAM" id="MobiDB-lite"/>
    </source>
</evidence>
<comment type="catalytic activity">
    <reaction evidence="1">
        <text>S-ubiquitinyl-[E2 ubiquitin-conjugating enzyme]-L-cysteine + [acceptor protein]-L-lysine = [E2 ubiquitin-conjugating enzyme]-L-cysteine + N(6)-ubiquitinyl-[acceptor protein]-L-lysine.</text>
        <dbReference type="EC" id="2.3.2.27"/>
    </reaction>
</comment>
<evidence type="ECO:0000313" key="15">
    <source>
        <dbReference type="EMBL" id="KAG6525742.1"/>
    </source>
</evidence>
<organism evidence="15 16">
    <name type="scientific">Zingiber officinale</name>
    <name type="common">Ginger</name>
    <name type="synonym">Amomum zingiber</name>
    <dbReference type="NCBI Taxonomy" id="94328"/>
    <lineage>
        <taxon>Eukaryota</taxon>
        <taxon>Viridiplantae</taxon>
        <taxon>Streptophyta</taxon>
        <taxon>Embryophyta</taxon>
        <taxon>Tracheophyta</taxon>
        <taxon>Spermatophyta</taxon>
        <taxon>Magnoliopsida</taxon>
        <taxon>Liliopsida</taxon>
        <taxon>Zingiberales</taxon>
        <taxon>Zingiberaceae</taxon>
        <taxon>Zingiber</taxon>
    </lineage>
</organism>
<dbReference type="GO" id="GO:0008270">
    <property type="term" value="F:zinc ion binding"/>
    <property type="evidence" value="ECO:0007669"/>
    <property type="project" value="UniProtKB-KW"/>
</dbReference>
<feature type="domain" description="RING-type" evidence="14">
    <location>
        <begin position="313"/>
        <end position="352"/>
    </location>
</feature>
<evidence type="ECO:0000256" key="11">
    <source>
        <dbReference type="ARBA" id="ARBA00025721"/>
    </source>
</evidence>
<proteinExistence type="inferred from homology"/>
<comment type="similarity">
    <text evidence="11">Belongs to the RING-type zinc finger family. LOG2 subfamily.</text>
</comment>
<evidence type="ECO:0000256" key="3">
    <source>
        <dbReference type="ARBA" id="ARBA00012483"/>
    </source>
</evidence>
<evidence type="ECO:0000259" key="14">
    <source>
        <dbReference type="PROSITE" id="PS50089"/>
    </source>
</evidence>
<evidence type="ECO:0000256" key="6">
    <source>
        <dbReference type="ARBA" id="ARBA00022723"/>
    </source>
</evidence>
<dbReference type="PANTHER" id="PTHR22996:SF0">
    <property type="entry name" value="RE60872P-RELATED"/>
    <property type="match status" value="1"/>
</dbReference>
<dbReference type="GO" id="GO:0016567">
    <property type="term" value="P:protein ubiquitination"/>
    <property type="evidence" value="ECO:0007669"/>
    <property type="project" value="TreeGrafter"/>
</dbReference>
<dbReference type="SMART" id="SM00184">
    <property type="entry name" value="RING"/>
    <property type="match status" value="1"/>
</dbReference>
<evidence type="ECO:0000313" key="16">
    <source>
        <dbReference type="Proteomes" id="UP000734854"/>
    </source>
</evidence>
<evidence type="ECO:0000256" key="9">
    <source>
        <dbReference type="ARBA" id="ARBA00022833"/>
    </source>
</evidence>
<dbReference type="Pfam" id="PF26192">
    <property type="entry name" value="RNF157-like_N"/>
    <property type="match status" value="1"/>
</dbReference>
<keyword evidence="4" id="KW-0808">Transferase</keyword>
<comment type="caution">
    <text evidence="15">The sequence shown here is derived from an EMBL/GenBank/DDBJ whole genome shotgun (WGS) entry which is preliminary data.</text>
</comment>
<name>A0A8J5I1Q7_ZINOF</name>
<keyword evidence="8" id="KW-0833">Ubl conjugation pathway</keyword>
<evidence type="ECO:0000256" key="7">
    <source>
        <dbReference type="ARBA" id="ARBA00022771"/>
    </source>
</evidence>
<dbReference type="InterPro" id="IPR058981">
    <property type="entry name" value="MGRN1/RNF157-like_N"/>
</dbReference>